<evidence type="ECO:0000313" key="3">
    <source>
        <dbReference type="Proteomes" id="UP001175226"/>
    </source>
</evidence>
<keyword evidence="1" id="KW-1133">Transmembrane helix</keyword>
<accession>A0AA39MZT2</accession>
<dbReference type="Proteomes" id="UP001175226">
    <property type="component" value="Unassembled WGS sequence"/>
</dbReference>
<sequence length="89" mass="10571">MSFSQFWYVFLVLLHSFVLISLRWNPFDLSHNFPDLGRRFVAGEQIAQNARILDRVVDDKRDLMLCIISRTVLEQPMIRQRRVQSVCSM</sequence>
<keyword evidence="1" id="KW-0472">Membrane</keyword>
<dbReference type="AlphaFoldDB" id="A0AA39MZT2"/>
<gene>
    <name evidence="2" type="ORF">EV421DRAFT_1703241</name>
</gene>
<dbReference type="EMBL" id="JAUEPT010000005">
    <property type="protein sequence ID" value="KAK0451925.1"/>
    <property type="molecule type" value="Genomic_DNA"/>
</dbReference>
<proteinExistence type="predicted"/>
<evidence type="ECO:0000313" key="2">
    <source>
        <dbReference type="EMBL" id="KAK0451925.1"/>
    </source>
</evidence>
<organism evidence="2 3">
    <name type="scientific">Armillaria borealis</name>
    <dbReference type="NCBI Taxonomy" id="47425"/>
    <lineage>
        <taxon>Eukaryota</taxon>
        <taxon>Fungi</taxon>
        <taxon>Dikarya</taxon>
        <taxon>Basidiomycota</taxon>
        <taxon>Agaricomycotina</taxon>
        <taxon>Agaricomycetes</taxon>
        <taxon>Agaricomycetidae</taxon>
        <taxon>Agaricales</taxon>
        <taxon>Marasmiineae</taxon>
        <taxon>Physalacriaceae</taxon>
        <taxon>Armillaria</taxon>
    </lineage>
</organism>
<keyword evidence="1" id="KW-0812">Transmembrane</keyword>
<reference evidence="2" key="1">
    <citation type="submission" date="2023-06" db="EMBL/GenBank/DDBJ databases">
        <authorList>
            <consortium name="Lawrence Berkeley National Laboratory"/>
            <person name="Ahrendt S."/>
            <person name="Sahu N."/>
            <person name="Indic B."/>
            <person name="Wong-Bajracharya J."/>
            <person name="Merenyi Z."/>
            <person name="Ke H.-M."/>
            <person name="Monk M."/>
            <person name="Kocsube S."/>
            <person name="Drula E."/>
            <person name="Lipzen A."/>
            <person name="Balint B."/>
            <person name="Henrissat B."/>
            <person name="Andreopoulos B."/>
            <person name="Martin F.M."/>
            <person name="Harder C.B."/>
            <person name="Rigling D."/>
            <person name="Ford K.L."/>
            <person name="Foster G.D."/>
            <person name="Pangilinan J."/>
            <person name="Papanicolaou A."/>
            <person name="Barry K."/>
            <person name="LaButti K."/>
            <person name="Viragh M."/>
            <person name="Koriabine M."/>
            <person name="Yan M."/>
            <person name="Riley R."/>
            <person name="Champramary S."/>
            <person name="Plett K.L."/>
            <person name="Tsai I.J."/>
            <person name="Slot J."/>
            <person name="Sipos G."/>
            <person name="Plett J."/>
            <person name="Nagy L.G."/>
            <person name="Grigoriev I.V."/>
        </authorList>
    </citation>
    <scope>NUCLEOTIDE SEQUENCE</scope>
    <source>
        <strain evidence="2">FPL87.14</strain>
    </source>
</reference>
<name>A0AA39MZT2_9AGAR</name>
<evidence type="ECO:0000256" key="1">
    <source>
        <dbReference type="SAM" id="Phobius"/>
    </source>
</evidence>
<protein>
    <submittedName>
        <fullName evidence="2">Uncharacterized protein</fullName>
    </submittedName>
</protein>
<feature type="transmembrane region" description="Helical" evidence="1">
    <location>
        <begin position="6"/>
        <end position="24"/>
    </location>
</feature>
<comment type="caution">
    <text evidence="2">The sequence shown here is derived from an EMBL/GenBank/DDBJ whole genome shotgun (WGS) entry which is preliminary data.</text>
</comment>
<keyword evidence="3" id="KW-1185">Reference proteome</keyword>